<evidence type="ECO:0000313" key="3">
    <source>
        <dbReference type="Proteomes" id="UP001610063"/>
    </source>
</evidence>
<name>A0ABW7NB92_9BACT</name>
<evidence type="ECO:0008006" key="4">
    <source>
        <dbReference type="Google" id="ProtNLM"/>
    </source>
</evidence>
<sequence length="219" mass="24499">MKSAAAILILGLGACAPAGVVPFINDPMTIDGKADDWSEDFDRMEFGELVYALAMDQYFAYVLVEGIGEKTKRLMFDSGLTLWLNPDGKKVKSIGIRYPVIDRSKPDHSPGYTRYFRVPKPGLDDFGLKGVISNQMLVVQKSRLQLDLDVVMGLDSLSNNLIYEFKIPLKFLEMKSKKELESLAVGFEVEDSGRGIGPMLAPGYRRTDKIDFWYKAAIE</sequence>
<keyword evidence="3" id="KW-1185">Reference proteome</keyword>
<proteinExistence type="predicted"/>
<evidence type="ECO:0000313" key="2">
    <source>
        <dbReference type="EMBL" id="MFH6984903.1"/>
    </source>
</evidence>
<dbReference type="PROSITE" id="PS51257">
    <property type="entry name" value="PROKAR_LIPOPROTEIN"/>
    <property type="match status" value="1"/>
</dbReference>
<feature type="chain" id="PRO_5046205779" description="Carbohydrate-binding domain-containing protein" evidence="1">
    <location>
        <begin position="19"/>
        <end position="219"/>
    </location>
</feature>
<dbReference type="EMBL" id="JBIPKE010000019">
    <property type="protein sequence ID" value="MFH6984903.1"/>
    <property type="molecule type" value="Genomic_DNA"/>
</dbReference>
<gene>
    <name evidence="2" type="ORF">ACHKAR_15715</name>
</gene>
<organism evidence="2 3">
    <name type="scientific">Marinoscillum luteum</name>
    <dbReference type="NCBI Taxonomy" id="861051"/>
    <lineage>
        <taxon>Bacteria</taxon>
        <taxon>Pseudomonadati</taxon>
        <taxon>Bacteroidota</taxon>
        <taxon>Cytophagia</taxon>
        <taxon>Cytophagales</taxon>
        <taxon>Reichenbachiellaceae</taxon>
        <taxon>Marinoscillum</taxon>
    </lineage>
</organism>
<protein>
    <recommendedName>
        <fullName evidence="4">Carbohydrate-binding domain-containing protein</fullName>
    </recommendedName>
</protein>
<comment type="caution">
    <text evidence="2">The sequence shown here is derived from an EMBL/GenBank/DDBJ whole genome shotgun (WGS) entry which is preliminary data.</text>
</comment>
<dbReference type="Proteomes" id="UP001610063">
    <property type="component" value="Unassembled WGS sequence"/>
</dbReference>
<accession>A0ABW7NB92</accession>
<reference evidence="2 3" key="1">
    <citation type="journal article" date="2013" name="Int. J. Syst. Evol. Microbiol.">
        <title>Marinoscillum luteum sp. nov., isolated from marine sediment.</title>
        <authorList>
            <person name="Cha I.T."/>
            <person name="Park S.J."/>
            <person name="Kim S.J."/>
            <person name="Kim J.G."/>
            <person name="Jung M.Y."/>
            <person name="Shin K.S."/>
            <person name="Kwon K.K."/>
            <person name="Yang S.H."/>
            <person name="Seo Y.S."/>
            <person name="Rhee S.K."/>
        </authorList>
    </citation>
    <scope>NUCLEOTIDE SEQUENCE [LARGE SCALE GENOMIC DNA]</scope>
    <source>
        <strain evidence="2 3">KCTC 23939</strain>
    </source>
</reference>
<dbReference type="RefSeq" id="WP_395418333.1">
    <property type="nucleotide sequence ID" value="NZ_JBIPKE010000019.1"/>
</dbReference>
<keyword evidence="1" id="KW-0732">Signal</keyword>
<evidence type="ECO:0000256" key="1">
    <source>
        <dbReference type="SAM" id="SignalP"/>
    </source>
</evidence>
<feature type="signal peptide" evidence="1">
    <location>
        <begin position="1"/>
        <end position="18"/>
    </location>
</feature>